<organism evidence="5 6">
    <name type="scientific">Streptomyces lydicus</name>
    <dbReference type="NCBI Taxonomy" id="47763"/>
    <lineage>
        <taxon>Bacteria</taxon>
        <taxon>Bacillati</taxon>
        <taxon>Actinomycetota</taxon>
        <taxon>Actinomycetes</taxon>
        <taxon>Kitasatosporales</taxon>
        <taxon>Streptomycetaceae</taxon>
        <taxon>Streptomyces</taxon>
    </lineage>
</organism>
<gene>
    <name evidence="5" type="ORF">SL103_00940</name>
</gene>
<dbReference type="GO" id="GO:0004553">
    <property type="term" value="F:hydrolase activity, hydrolyzing O-glycosyl compounds"/>
    <property type="evidence" value="ECO:0007669"/>
    <property type="project" value="InterPro"/>
</dbReference>
<feature type="domain" description="Glycoside hydrolase family 5" evidence="4">
    <location>
        <begin position="19"/>
        <end position="259"/>
    </location>
</feature>
<evidence type="ECO:0000313" key="5">
    <source>
        <dbReference type="EMBL" id="AOP45004.1"/>
    </source>
</evidence>
<proteinExistence type="inferred from homology"/>
<dbReference type="InterPro" id="IPR017853">
    <property type="entry name" value="GH"/>
</dbReference>
<keyword evidence="2 3" id="KW-0326">Glycosidase</keyword>
<evidence type="ECO:0000259" key="4">
    <source>
        <dbReference type="Pfam" id="PF00150"/>
    </source>
</evidence>
<comment type="similarity">
    <text evidence="3">Belongs to the glycosyl hydrolase 5 (cellulase A) family.</text>
</comment>
<reference evidence="5 6" key="1">
    <citation type="submission" date="2016-09" db="EMBL/GenBank/DDBJ databases">
        <title>Complete genome sequencing of Streptomyces lydicus 103 and metabolic pathways analysis of antibiotic biosynthesis.</title>
        <authorList>
            <person name="Jia N."/>
            <person name="Ding M.-Z."/>
            <person name="Gao F."/>
            <person name="Yuan Y.-J."/>
        </authorList>
    </citation>
    <scope>NUCLEOTIDE SEQUENCE [LARGE SCALE GENOMIC DNA]</scope>
    <source>
        <strain evidence="5 6">103</strain>
    </source>
</reference>
<sequence length="308" mass="34063">MKGDYAKAGRHFGAAELRAAQARHVDTIRFQVSEFALDPKDSKYTPDYLEEVQKAVHLARGLGFTVIVSLQSERHAGKNHRCPLPDAGAERAWSRLAPRFADDHGVMLQLYNEPIAKPVDSAAWRTWLSGGPTTGKHGRCTAVGMQRLVDNIRSQHAGNVIIVSGLNVKTTLANAPNVNDPADPHDPQLVYAVHYPLLTGSLKAEWDRDFGDLSASKPVMVTEWNASSGWQCNPDVPKNAQLLLDYLSAHHIGLIGFAFDHPHTIVKNWKYVPTTYDDFHCGRHYDGGPGELLFRYYAHTPAAPRSEG</sequence>
<evidence type="ECO:0000256" key="2">
    <source>
        <dbReference type="ARBA" id="ARBA00023295"/>
    </source>
</evidence>
<name>A0A1D7VE24_9ACTN</name>
<dbReference type="PANTHER" id="PTHR34142:SF1">
    <property type="entry name" value="GLYCOSIDE HYDROLASE FAMILY 5 DOMAIN-CONTAINING PROTEIN"/>
    <property type="match status" value="1"/>
</dbReference>
<dbReference type="Gene3D" id="3.20.20.80">
    <property type="entry name" value="Glycosidases"/>
    <property type="match status" value="1"/>
</dbReference>
<dbReference type="AlphaFoldDB" id="A0A1D7VE24"/>
<dbReference type="Pfam" id="PF00150">
    <property type="entry name" value="Cellulase"/>
    <property type="match status" value="1"/>
</dbReference>
<dbReference type="SUPFAM" id="SSF51445">
    <property type="entry name" value="(Trans)glycosidases"/>
    <property type="match status" value="1"/>
</dbReference>
<dbReference type="KEGG" id="slc:SL103_00940"/>
<keyword evidence="1 3" id="KW-0378">Hydrolase</keyword>
<dbReference type="InterPro" id="IPR001547">
    <property type="entry name" value="Glyco_hydro_5"/>
</dbReference>
<evidence type="ECO:0000256" key="1">
    <source>
        <dbReference type="ARBA" id="ARBA00022801"/>
    </source>
</evidence>
<protein>
    <recommendedName>
        <fullName evidence="4">Glycoside hydrolase family 5 domain-containing protein</fullName>
    </recommendedName>
</protein>
<evidence type="ECO:0000256" key="3">
    <source>
        <dbReference type="RuleBase" id="RU361153"/>
    </source>
</evidence>
<dbReference type="PANTHER" id="PTHR34142">
    <property type="entry name" value="ENDO-BETA-1,4-GLUCANASE A"/>
    <property type="match status" value="1"/>
</dbReference>
<accession>A0A1D7VE24</accession>
<evidence type="ECO:0000313" key="6">
    <source>
        <dbReference type="Proteomes" id="UP000094094"/>
    </source>
</evidence>
<dbReference type="EMBL" id="CP017157">
    <property type="protein sequence ID" value="AOP45004.1"/>
    <property type="molecule type" value="Genomic_DNA"/>
</dbReference>
<keyword evidence="6" id="KW-1185">Reference proteome</keyword>
<dbReference type="Proteomes" id="UP000094094">
    <property type="component" value="Chromosome"/>
</dbReference>
<dbReference type="GO" id="GO:0009251">
    <property type="term" value="P:glucan catabolic process"/>
    <property type="evidence" value="ECO:0007669"/>
    <property type="project" value="TreeGrafter"/>
</dbReference>